<feature type="compositionally biased region" description="Basic and acidic residues" evidence="1">
    <location>
        <begin position="41"/>
        <end position="59"/>
    </location>
</feature>
<reference evidence="2 3" key="1">
    <citation type="journal article" date="2014" name="Agronomy (Basel)">
        <title>A Draft Genome Sequence for Ensete ventricosum, the Drought-Tolerant Tree Against Hunger.</title>
        <authorList>
            <person name="Harrison J."/>
            <person name="Moore K.A."/>
            <person name="Paszkiewicz K."/>
            <person name="Jones T."/>
            <person name="Grant M."/>
            <person name="Ambacheew D."/>
            <person name="Muzemil S."/>
            <person name="Studholme D.J."/>
        </authorList>
    </citation>
    <scope>NUCLEOTIDE SEQUENCE [LARGE SCALE GENOMIC DNA]</scope>
</reference>
<organism evidence="2 3">
    <name type="scientific">Ensete ventricosum</name>
    <name type="common">Abyssinian banana</name>
    <name type="synonym">Musa ensete</name>
    <dbReference type="NCBI Taxonomy" id="4639"/>
    <lineage>
        <taxon>Eukaryota</taxon>
        <taxon>Viridiplantae</taxon>
        <taxon>Streptophyta</taxon>
        <taxon>Embryophyta</taxon>
        <taxon>Tracheophyta</taxon>
        <taxon>Spermatophyta</taxon>
        <taxon>Magnoliopsida</taxon>
        <taxon>Liliopsida</taxon>
        <taxon>Zingiberales</taxon>
        <taxon>Musaceae</taxon>
        <taxon>Ensete</taxon>
    </lineage>
</organism>
<accession>A0A426Y123</accession>
<sequence>MRHQLASSHRGKTRRCLVRSFGRRGGASFAYWKTKRCLVPAREDEASPRSPVERRDDASSAHGKTRRRLVLSLEDEVVPHPRAGRHQFHWYRAVRVPVSCQTGTYRPDWYIPPVTGGTDRNKEPWY</sequence>
<evidence type="ECO:0000313" key="2">
    <source>
        <dbReference type="EMBL" id="RRT45453.1"/>
    </source>
</evidence>
<proteinExistence type="predicted"/>
<dbReference type="Proteomes" id="UP000287651">
    <property type="component" value="Unassembled WGS sequence"/>
</dbReference>
<gene>
    <name evidence="2" type="ORF">B296_00044652</name>
</gene>
<protein>
    <submittedName>
        <fullName evidence="2">Uncharacterized protein</fullName>
    </submittedName>
</protein>
<dbReference type="AlphaFoldDB" id="A0A426Y123"/>
<feature type="region of interest" description="Disordered" evidence="1">
    <location>
        <begin position="41"/>
        <end position="66"/>
    </location>
</feature>
<evidence type="ECO:0000256" key="1">
    <source>
        <dbReference type="SAM" id="MobiDB-lite"/>
    </source>
</evidence>
<dbReference type="EMBL" id="AMZH03015825">
    <property type="protein sequence ID" value="RRT45453.1"/>
    <property type="molecule type" value="Genomic_DNA"/>
</dbReference>
<evidence type="ECO:0000313" key="3">
    <source>
        <dbReference type="Proteomes" id="UP000287651"/>
    </source>
</evidence>
<comment type="caution">
    <text evidence="2">The sequence shown here is derived from an EMBL/GenBank/DDBJ whole genome shotgun (WGS) entry which is preliminary data.</text>
</comment>
<name>A0A426Y123_ENSVE</name>